<dbReference type="Proteomes" id="UP000502665">
    <property type="component" value="Chromosome"/>
</dbReference>
<reference evidence="1" key="1">
    <citation type="submission" date="2020-03" db="EMBL/GenBank/DDBJ databases">
        <title>Molecular networking-based the target discovery of potent antiproliferative macrolactams: 5/6/7/16 polycyclic ansamycins and glycosylated trienomycin from Streptomyces cacaoi subsp. asoensis.</title>
        <authorList>
            <person name="Liu L.-L."/>
        </authorList>
    </citation>
    <scope>NUCLEOTIDE SEQUENCE [LARGE SCALE GENOMIC DNA]</scope>
    <source>
        <strain evidence="1">H2S5</strain>
    </source>
</reference>
<dbReference type="EMBL" id="CP049838">
    <property type="protein sequence ID" value="QJT04409.1"/>
    <property type="molecule type" value="Genomic_DNA"/>
</dbReference>
<protein>
    <submittedName>
        <fullName evidence="1">Uncharacterized protein</fullName>
    </submittedName>
</protein>
<proteinExistence type="predicted"/>
<evidence type="ECO:0000313" key="2">
    <source>
        <dbReference type="Proteomes" id="UP000502665"/>
    </source>
</evidence>
<keyword evidence="2" id="KW-1185">Reference proteome</keyword>
<accession>A0A6M4WWD8</accession>
<dbReference type="AlphaFoldDB" id="A0A6M4WWD8"/>
<name>A0A6M4WWD8_9ACTN</name>
<gene>
    <name evidence="1" type="ORF">G9272_32345</name>
</gene>
<sequence length="72" mass="7684">MTTQISGPENTTGDLVAPNGKIWRATEHTRNGAALYVIDGVDPEKCPRLVMSTRMELEAIFGTELPLLGGAA</sequence>
<organism evidence="1 2">
    <name type="scientific">Streptomyces asoensis</name>
    <dbReference type="NCBI Taxonomy" id="249586"/>
    <lineage>
        <taxon>Bacteria</taxon>
        <taxon>Bacillati</taxon>
        <taxon>Actinomycetota</taxon>
        <taxon>Actinomycetes</taxon>
        <taxon>Kitasatosporales</taxon>
        <taxon>Streptomycetaceae</taxon>
        <taxon>Streptomyces</taxon>
    </lineage>
</organism>
<dbReference type="RefSeq" id="WP_171399751.1">
    <property type="nucleotide sequence ID" value="NZ_CP049838.1"/>
</dbReference>
<evidence type="ECO:0000313" key="1">
    <source>
        <dbReference type="EMBL" id="QJT04409.1"/>
    </source>
</evidence>